<keyword evidence="1" id="KW-1015">Disulfide bond</keyword>
<sequence>MSRVNKTWSENNRILDIIIIISLSAFLTECSGLRLTNMTVPVIQDPREDMQLYCEFDMGGEELYAVKWYKDDHEFFRYSPAGSKLLQFQVTGINVDLSRTKCAMTACNLVLTELSRTFSSGAYRCEVSTEAPTFRLASQTHNITVAAIPQNNPTIEGMNDRYLVGETIVATCSSGLGDPKPSISWSINGQMVNGKFLKELPQRLSFSYDNDEKIKLRSTVVQLRFPVEKPLNDNRRNTILFTCVQSTEILGNVIGIPRNITKAIRVSTEEESLNNQKLYGFFGSASTICPTCLIIVIASVMWSY</sequence>
<evidence type="ECO:0000313" key="5">
    <source>
        <dbReference type="Proteomes" id="UP001431783"/>
    </source>
</evidence>
<dbReference type="PANTHER" id="PTHR21261">
    <property type="entry name" value="BEAT PROTEIN"/>
    <property type="match status" value="1"/>
</dbReference>
<keyword evidence="5" id="KW-1185">Reference proteome</keyword>
<keyword evidence="2" id="KW-0812">Transmembrane</keyword>
<organism evidence="4 5">
    <name type="scientific">Henosepilachna vigintioctopunctata</name>
    <dbReference type="NCBI Taxonomy" id="420089"/>
    <lineage>
        <taxon>Eukaryota</taxon>
        <taxon>Metazoa</taxon>
        <taxon>Ecdysozoa</taxon>
        <taxon>Arthropoda</taxon>
        <taxon>Hexapoda</taxon>
        <taxon>Insecta</taxon>
        <taxon>Pterygota</taxon>
        <taxon>Neoptera</taxon>
        <taxon>Endopterygota</taxon>
        <taxon>Coleoptera</taxon>
        <taxon>Polyphaga</taxon>
        <taxon>Cucujiformia</taxon>
        <taxon>Coccinelloidea</taxon>
        <taxon>Coccinellidae</taxon>
        <taxon>Epilachninae</taxon>
        <taxon>Epilachnini</taxon>
        <taxon>Henosepilachna</taxon>
    </lineage>
</organism>
<proteinExistence type="predicted"/>
<dbReference type="EMBL" id="JARQZJ010000003">
    <property type="protein sequence ID" value="KAK9870364.1"/>
    <property type="molecule type" value="Genomic_DNA"/>
</dbReference>
<evidence type="ECO:0000313" key="4">
    <source>
        <dbReference type="EMBL" id="KAK9870364.1"/>
    </source>
</evidence>
<dbReference type="SUPFAM" id="SSF48726">
    <property type="entry name" value="Immunoglobulin"/>
    <property type="match status" value="1"/>
</dbReference>
<feature type="domain" description="Ig-like" evidence="3">
    <location>
        <begin position="48"/>
        <end position="144"/>
    </location>
</feature>
<dbReference type="InterPro" id="IPR013783">
    <property type="entry name" value="Ig-like_fold"/>
</dbReference>
<dbReference type="PROSITE" id="PS50835">
    <property type="entry name" value="IG_LIKE"/>
    <property type="match status" value="1"/>
</dbReference>
<dbReference type="InterPro" id="IPR013162">
    <property type="entry name" value="CD80_C2-set"/>
</dbReference>
<dbReference type="FunFam" id="2.60.40.10:FF:000437">
    <property type="entry name" value="Beat-IIIc, isoform A"/>
    <property type="match status" value="1"/>
</dbReference>
<feature type="transmembrane region" description="Helical" evidence="2">
    <location>
        <begin position="278"/>
        <end position="302"/>
    </location>
</feature>
<dbReference type="InterPro" id="IPR007110">
    <property type="entry name" value="Ig-like_dom"/>
</dbReference>
<accession>A0AAW1TJG6</accession>
<evidence type="ECO:0000259" key="3">
    <source>
        <dbReference type="PROSITE" id="PS50835"/>
    </source>
</evidence>
<reference evidence="4 5" key="1">
    <citation type="submission" date="2023-03" db="EMBL/GenBank/DDBJ databases">
        <title>Genome insight into feeding habits of ladybird beetles.</title>
        <authorList>
            <person name="Li H.-S."/>
            <person name="Huang Y.-H."/>
            <person name="Pang H."/>
        </authorList>
    </citation>
    <scope>NUCLEOTIDE SEQUENCE [LARGE SCALE GENOMIC DNA]</scope>
    <source>
        <strain evidence="4">SYSU_2023b</strain>
        <tissue evidence="4">Whole body</tissue>
    </source>
</reference>
<dbReference type="AlphaFoldDB" id="A0AAW1TJG6"/>
<keyword evidence="2" id="KW-0472">Membrane</keyword>
<dbReference type="InterPro" id="IPR036179">
    <property type="entry name" value="Ig-like_dom_sf"/>
</dbReference>
<keyword evidence="2" id="KW-1133">Transmembrane helix</keyword>
<comment type="caution">
    <text evidence="4">The sequence shown here is derived from an EMBL/GenBank/DDBJ whole genome shotgun (WGS) entry which is preliminary data.</text>
</comment>
<protein>
    <recommendedName>
        <fullName evidence="3">Ig-like domain-containing protein</fullName>
    </recommendedName>
</protein>
<dbReference type="Gene3D" id="2.60.40.10">
    <property type="entry name" value="Immunoglobulins"/>
    <property type="match status" value="2"/>
</dbReference>
<evidence type="ECO:0000256" key="1">
    <source>
        <dbReference type="ARBA" id="ARBA00023157"/>
    </source>
</evidence>
<dbReference type="Pfam" id="PF08205">
    <property type="entry name" value="C2-set_2"/>
    <property type="match status" value="1"/>
</dbReference>
<evidence type="ECO:0000256" key="2">
    <source>
        <dbReference type="SAM" id="Phobius"/>
    </source>
</evidence>
<name>A0AAW1TJG6_9CUCU</name>
<dbReference type="PANTHER" id="PTHR21261:SF15">
    <property type="entry name" value="BEATEN PATH IIIA, ISOFORM D-RELATED"/>
    <property type="match status" value="1"/>
</dbReference>
<gene>
    <name evidence="4" type="ORF">WA026_007932</name>
</gene>
<dbReference type="Proteomes" id="UP001431783">
    <property type="component" value="Unassembled WGS sequence"/>
</dbReference>